<name>A0A9P9ANN3_9HYPO</name>
<sequence length="199" mass="22359">MLIAFCFLKLTRREASEATAANTDGVKDILSRYEAYMAGQRERHGQGHLVPDDGDTSPPSQPNDRDSQPPVHDDSVAGRNPSDGQPQETLPSNKTLGGKRHGQAAAGRVRKKRASTRRGQEYEFLRLGGVRRQGRKTQYKVFWAPTWMTLADLRGQRAFEEAGDLVTKEFGRDEWEKEARAAGFREAFNMDSEIEYASE</sequence>
<dbReference type="OrthoDB" id="4868140at2759"/>
<accession>A0A9P9ANN3</accession>
<comment type="caution">
    <text evidence="2">The sequence shown here is derived from an EMBL/GenBank/DDBJ whole genome shotgun (WGS) entry which is preliminary data.</text>
</comment>
<proteinExistence type="predicted"/>
<evidence type="ECO:0000313" key="2">
    <source>
        <dbReference type="EMBL" id="KAH6881128.1"/>
    </source>
</evidence>
<evidence type="ECO:0000313" key="3">
    <source>
        <dbReference type="Proteomes" id="UP000777438"/>
    </source>
</evidence>
<reference evidence="2 3" key="1">
    <citation type="journal article" date="2021" name="Nat. Commun.">
        <title>Genetic determinants of endophytism in the Arabidopsis root mycobiome.</title>
        <authorList>
            <person name="Mesny F."/>
            <person name="Miyauchi S."/>
            <person name="Thiergart T."/>
            <person name="Pickel B."/>
            <person name="Atanasova L."/>
            <person name="Karlsson M."/>
            <person name="Huettel B."/>
            <person name="Barry K.W."/>
            <person name="Haridas S."/>
            <person name="Chen C."/>
            <person name="Bauer D."/>
            <person name="Andreopoulos W."/>
            <person name="Pangilinan J."/>
            <person name="LaButti K."/>
            <person name="Riley R."/>
            <person name="Lipzen A."/>
            <person name="Clum A."/>
            <person name="Drula E."/>
            <person name="Henrissat B."/>
            <person name="Kohler A."/>
            <person name="Grigoriev I.V."/>
            <person name="Martin F.M."/>
            <person name="Hacquard S."/>
        </authorList>
    </citation>
    <scope>NUCLEOTIDE SEQUENCE [LARGE SCALE GENOMIC DNA]</scope>
    <source>
        <strain evidence="2 3">MPI-CAGE-CH-0241</strain>
    </source>
</reference>
<dbReference type="AlphaFoldDB" id="A0A9P9ANN3"/>
<gene>
    <name evidence="2" type="ORF">B0T10DRAFT_140882</name>
</gene>
<organism evidence="2 3">
    <name type="scientific">Thelonectria olida</name>
    <dbReference type="NCBI Taxonomy" id="1576542"/>
    <lineage>
        <taxon>Eukaryota</taxon>
        <taxon>Fungi</taxon>
        <taxon>Dikarya</taxon>
        <taxon>Ascomycota</taxon>
        <taxon>Pezizomycotina</taxon>
        <taxon>Sordariomycetes</taxon>
        <taxon>Hypocreomycetidae</taxon>
        <taxon>Hypocreales</taxon>
        <taxon>Nectriaceae</taxon>
        <taxon>Thelonectria</taxon>
    </lineage>
</organism>
<keyword evidence="3" id="KW-1185">Reference proteome</keyword>
<feature type="compositionally biased region" description="Basic and acidic residues" evidence="1">
    <location>
        <begin position="63"/>
        <end position="76"/>
    </location>
</feature>
<feature type="compositionally biased region" description="Polar residues" evidence="1">
    <location>
        <begin position="82"/>
        <end position="95"/>
    </location>
</feature>
<protein>
    <submittedName>
        <fullName evidence="2">Uncharacterized protein</fullName>
    </submittedName>
</protein>
<evidence type="ECO:0000256" key="1">
    <source>
        <dbReference type="SAM" id="MobiDB-lite"/>
    </source>
</evidence>
<dbReference type="Proteomes" id="UP000777438">
    <property type="component" value="Unassembled WGS sequence"/>
</dbReference>
<dbReference type="EMBL" id="JAGPYM010000024">
    <property type="protein sequence ID" value="KAH6881128.1"/>
    <property type="molecule type" value="Genomic_DNA"/>
</dbReference>
<feature type="region of interest" description="Disordered" evidence="1">
    <location>
        <begin position="41"/>
        <end position="117"/>
    </location>
</feature>
<feature type="compositionally biased region" description="Basic residues" evidence="1">
    <location>
        <begin position="97"/>
        <end position="116"/>
    </location>
</feature>